<comment type="subcellular location">
    <subcellularLocation>
        <location evidence="1">Periplasm</location>
    </subcellularLocation>
</comment>
<evidence type="ECO:0000259" key="6">
    <source>
        <dbReference type="Pfam" id="PF00496"/>
    </source>
</evidence>
<dbReference type="PROSITE" id="PS51318">
    <property type="entry name" value="TAT"/>
    <property type="match status" value="1"/>
</dbReference>
<evidence type="ECO:0000256" key="3">
    <source>
        <dbReference type="ARBA" id="ARBA00022448"/>
    </source>
</evidence>
<name>A0AAP3UZC0_9PROT</name>
<evidence type="ECO:0000256" key="4">
    <source>
        <dbReference type="ARBA" id="ARBA00022729"/>
    </source>
</evidence>
<gene>
    <name evidence="7" type="ORF">PZ740_00165</name>
</gene>
<evidence type="ECO:0000256" key="2">
    <source>
        <dbReference type="ARBA" id="ARBA00005695"/>
    </source>
</evidence>
<dbReference type="Gene3D" id="3.10.105.10">
    <property type="entry name" value="Dipeptide-binding Protein, Domain 3"/>
    <property type="match status" value="1"/>
</dbReference>
<dbReference type="InterPro" id="IPR000914">
    <property type="entry name" value="SBP_5_dom"/>
</dbReference>
<dbReference type="RefSeq" id="WP_327787199.1">
    <property type="nucleotide sequence ID" value="NZ_JARGEQ010000001.1"/>
</dbReference>
<protein>
    <submittedName>
        <fullName evidence="7">ABC transporter substrate-binding protein</fullName>
    </submittedName>
</protein>
<dbReference type="PANTHER" id="PTHR30290:SF9">
    <property type="entry name" value="OLIGOPEPTIDE-BINDING PROTEIN APPA"/>
    <property type="match status" value="1"/>
</dbReference>
<dbReference type="InterPro" id="IPR006311">
    <property type="entry name" value="TAT_signal"/>
</dbReference>
<keyword evidence="8" id="KW-1185">Reference proteome</keyword>
<dbReference type="GO" id="GO:0015833">
    <property type="term" value="P:peptide transport"/>
    <property type="evidence" value="ECO:0007669"/>
    <property type="project" value="TreeGrafter"/>
</dbReference>
<dbReference type="AlphaFoldDB" id="A0AAP3UZC0"/>
<feature type="domain" description="Solute-binding protein family 5" evidence="6">
    <location>
        <begin position="88"/>
        <end position="444"/>
    </location>
</feature>
<evidence type="ECO:0000256" key="1">
    <source>
        <dbReference type="ARBA" id="ARBA00004418"/>
    </source>
</evidence>
<keyword evidence="4" id="KW-0732">Signal</keyword>
<dbReference type="InterPro" id="IPR039424">
    <property type="entry name" value="SBP_5"/>
</dbReference>
<dbReference type="EMBL" id="JARGEQ010000001">
    <property type="protein sequence ID" value="MDF1584794.1"/>
    <property type="molecule type" value="Genomic_DNA"/>
</dbReference>
<dbReference type="Proteomes" id="UP001301140">
    <property type="component" value="Unassembled WGS sequence"/>
</dbReference>
<organism evidence="7 8">
    <name type="scientific">Marinimicrococcus flavescens</name>
    <dbReference type="NCBI Taxonomy" id="3031815"/>
    <lineage>
        <taxon>Bacteria</taxon>
        <taxon>Pseudomonadati</taxon>
        <taxon>Pseudomonadota</taxon>
        <taxon>Alphaproteobacteria</taxon>
        <taxon>Geminicoccales</taxon>
        <taxon>Geminicoccaceae</taxon>
        <taxon>Marinimicrococcus</taxon>
    </lineage>
</organism>
<sequence length="529" mass="58240">MTRKIDRRTFGKGTAGLLLGGTFLGGARSVRAQYAAPAEGGMRGGKLTVGSIVEPPALDPFHQGADARIQVTVLMYQGLMFEDASGTAKPLLAESHELSEDGLTYTFRLRRNAVFHGGRPMTAADVKYSYDYVRNPENGSPGAGDYATIEEITVLDDHTVQMRLSEPNAALLMTLTNKYGGVVPEGYFDDQAARARMNQQSVGTGPYMLAQFQPNSFLTLKRNPDYWNESSGLLDEITFVYLPNAASMLVALRSGRVDMAVLSRPQDAAQLEDAANLEIRRFPSFNQKSIDLDLAYEPLAPLEVRQAIALAVDKTKLMQAAIGGFGTVIGTMPAGMQEGWGAPVDELPNQGPDLARAKELMAKAGHGGGLELTLTTIIGYDWMDPAAVTLAEQLKPIGIDLQINKVDLGVWINNFRSRKMGFTFNDWGSQPDPSLLFYRHFHKQPEGADFRNWNDGPGSELLDKGRQESDPAKRRAIYVDFQKRLAEQVPTIMMFSSDHVVVSSRKVKNYRHHPTGWYFGLADAWVEQA</sequence>
<dbReference type="GO" id="GO:0030288">
    <property type="term" value="C:outer membrane-bounded periplasmic space"/>
    <property type="evidence" value="ECO:0007669"/>
    <property type="project" value="UniProtKB-ARBA"/>
</dbReference>
<dbReference type="Pfam" id="PF00496">
    <property type="entry name" value="SBP_bac_5"/>
    <property type="match status" value="1"/>
</dbReference>
<dbReference type="CDD" id="cd00995">
    <property type="entry name" value="PBP2_NikA_DppA_OppA_like"/>
    <property type="match status" value="1"/>
</dbReference>
<dbReference type="GO" id="GO:0043190">
    <property type="term" value="C:ATP-binding cassette (ABC) transporter complex"/>
    <property type="evidence" value="ECO:0007669"/>
    <property type="project" value="InterPro"/>
</dbReference>
<dbReference type="PANTHER" id="PTHR30290">
    <property type="entry name" value="PERIPLASMIC BINDING COMPONENT OF ABC TRANSPORTER"/>
    <property type="match status" value="1"/>
</dbReference>
<evidence type="ECO:0000256" key="5">
    <source>
        <dbReference type="SAM" id="MobiDB-lite"/>
    </source>
</evidence>
<comment type="similarity">
    <text evidence="2">Belongs to the bacterial solute-binding protein 5 family.</text>
</comment>
<feature type="region of interest" description="Disordered" evidence="5">
    <location>
        <begin position="449"/>
        <end position="468"/>
    </location>
</feature>
<proteinExistence type="inferred from homology"/>
<comment type="caution">
    <text evidence="7">The sequence shown here is derived from an EMBL/GenBank/DDBJ whole genome shotgun (WGS) entry which is preliminary data.</text>
</comment>
<dbReference type="PIRSF" id="PIRSF002741">
    <property type="entry name" value="MppA"/>
    <property type="match status" value="1"/>
</dbReference>
<reference evidence="7 8" key="1">
    <citation type="submission" date="2023-03" db="EMBL/GenBank/DDBJ databases">
        <title>YIM 152171 draft genome.</title>
        <authorList>
            <person name="Yang Z."/>
        </authorList>
    </citation>
    <scope>NUCLEOTIDE SEQUENCE [LARGE SCALE GENOMIC DNA]</scope>
    <source>
        <strain evidence="7 8">YIM 152171</strain>
    </source>
</reference>
<dbReference type="InterPro" id="IPR030678">
    <property type="entry name" value="Peptide/Ni-bd"/>
</dbReference>
<evidence type="ECO:0000313" key="8">
    <source>
        <dbReference type="Proteomes" id="UP001301140"/>
    </source>
</evidence>
<dbReference type="Gene3D" id="3.40.190.10">
    <property type="entry name" value="Periplasmic binding protein-like II"/>
    <property type="match status" value="1"/>
</dbReference>
<evidence type="ECO:0000313" key="7">
    <source>
        <dbReference type="EMBL" id="MDF1584794.1"/>
    </source>
</evidence>
<dbReference type="SUPFAM" id="SSF53850">
    <property type="entry name" value="Periplasmic binding protein-like II"/>
    <property type="match status" value="1"/>
</dbReference>
<dbReference type="GO" id="GO:1904680">
    <property type="term" value="F:peptide transmembrane transporter activity"/>
    <property type="evidence" value="ECO:0007669"/>
    <property type="project" value="TreeGrafter"/>
</dbReference>
<keyword evidence="3" id="KW-0813">Transport</keyword>
<accession>A0AAP3UZC0</accession>